<dbReference type="OrthoDB" id="8419129at2"/>
<dbReference type="RefSeq" id="WP_075627852.1">
    <property type="nucleotide sequence ID" value="NZ_FOAM01000002.1"/>
</dbReference>
<feature type="region of interest" description="Disordered" evidence="1">
    <location>
        <begin position="155"/>
        <end position="180"/>
    </location>
</feature>
<evidence type="ECO:0000313" key="3">
    <source>
        <dbReference type="Proteomes" id="UP000186364"/>
    </source>
</evidence>
<name>A0A1Q9AXC8_9HYPH</name>
<dbReference type="AlphaFoldDB" id="A0A1Q9AXC8"/>
<protein>
    <submittedName>
        <fullName evidence="2">Uncharacterized protein</fullName>
    </submittedName>
</protein>
<evidence type="ECO:0000313" key="2">
    <source>
        <dbReference type="EMBL" id="OLP60089.1"/>
    </source>
</evidence>
<reference evidence="2 3" key="1">
    <citation type="submission" date="2016-09" db="EMBL/GenBank/DDBJ databases">
        <title>Rhizobium sp. nov., a novel species isolated from the rice rhizosphere.</title>
        <authorList>
            <person name="Zhao J."/>
            <person name="Zhang X."/>
        </authorList>
    </citation>
    <scope>NUCLEOTIDE SEQUENCE [LARGE SCALE GENOMIC DNA]</scope>
    <source>
        <strain evidence="2 3">1.7048</strain>
    </source>
</reference>
<comment type="caution">
    <text evidence="2">The sequence shown here is derived from an EMBL/GenBank/DDBJ whole genome shotgun (WGS) entry which is preliminary data.</text>
</comment>
<accession>A0A1Q9AXC8</accession>
<dbReference type="Proteomes" id="UP000186364">
    <property type="component" value="Unassembled WGS sequence"/>
</dbReference>
<evidence type="ECO:0000256" key="1">
    <source>
        <dbReference type="SAM" id="MobiDB-lite"/>
    </source>
</evidence>
<gene>
    <name evidence="2" type="ORF">BJF93_10985</name>
</gene>
<organism evidence="2 3">
    <name type="scientific">Xaviernesmea oryzae</name>
    <dbReference type="NCBI Taxonomy" id="464029"/>
    <lineage>
        <taxon>Bacteria</taxon>
        <taxon>Pseudomonadati</taxon>
        <taxon>Pseudomonadota</taxon>
        <taxon>Alphaproteobacteria</taxon>
        <taxon>Hyphomicrobiales</taxon>
        <taxon>Rhizobiaceae</taxon>
        <taxon>Rhizobium/Agrobacterium group</taxon>
        <taxon>Xaviernesmea</taxon>
    </lineage>
</organism>
<proteinExistence type="predicted"/>
<keyword evidence="3" id="KW-1185">Reference proteome</keyword>
<dbReference type="EMBL" id="MKIP01000043">
    <property type="protein sequence ID" value="OLP60089.1"/>
    <property type="molecule type" value="Genomic_DNA"/>
</dbReference>
<sequence length="290" mass="30761">MVYDWFTMFLRSAPLPSLPTLQPSSALPAGSGPVLVASLDGLPVELTAATAGNRPLILASSAETFETAPDLLGRLRPAAILLRDALPAQVQRLDVALRVAEAVCGLDQDETAILAELSGVPSAFRHSRGYGELSARMLALVLDEAALMRRVRGAQWAQPDDGPGERPVGRHTPCDSPLTDSCTRGEMIIAESTQLTGQRALEAGLSPRTEGERRQADRSDDWLKGSNVIDLGGTVGDEPAYLMLARGQTVMLAAEAGLPALLHVTASASADNAQHVRERALRDGFRALIS</sequence>